<dbReference type="InterPro" id="IPR036397">
    <property type="entry name" value="RNaseH_sf"/>
</dbReference>
<dbReference type="PANTHER" id="PTHR46060">
    <property type="entry name" value="MARINER MOS1 TRANSPOSASE-LIKE PROTEIN"/>
    <property type="match status" value="1"/>
</dbReference>
<dbReference type="Gene3D" id="3.30.420.10">
    <property type="entry name" value="Ribonuclease H-like superfamily/Ribonuclease H"/>
    <property type="match status" value="1"/>
</dbReference>
<name>A0A8S2DZA8_9BILA</name>
<dbReference type="Pfam" id="PF13358">
    <property type="entry name" value="DDE_3"/>
    <property type="match status" value="1"/>
</dbReference>
<dbReference type="InterPro" id="IPR038717">
    <property type="entry name" value="Tc1-like_DDE_dom"/>
</dbReference>
<comment type="caution">
    <text evidence="2">The sequence shown here is derived from an EMBL/GenBank/DDBJ whole genome shotgun (WGS) entry which is preliminary data.</text>
</comment>
<dbReference type="PANTHER" id="PTHR46060:SF1">
    <property type="entry name" value="MARINER MOS1 TRANSPOSASE-LIKE PROTEIN"/>
    <property type="match status" value="1"/>
</dbReference>
<dbReference type="EMBL" id="CAJOBA010008869">
    <property type="protein sequence ID" value="CAF3838356.1"/>
    <property type="molecule type" value="Genomic_DNA"/>
</dbReference>
<organism evidence="2 4">
    <name type="scientific">Didymodactylos carnosus</name>
    <dbReference type="NCBI Taxonomy" id="1234261"/>
    <lineage>
        <taxon>Eukaryota</taxon>
        <taxon>Metazoa</taxon>
        <taxon>Spiralia</taxon>
        <taxon>Gnathifera</taxon>
        <taxon>Rotifera</taxon>
        <taxon>Eurotatoria</taxon>
        <taxon>Bdelloidea</taxon>
        <taxon>Philodinida</taxon>
        <taxon>Philodinidae</taxon>
        <taxon>Didymodactylos</taxon>
    </lineage>
</organism>
<dbReference type="Proteomes" id="UP000682733">
    <property type="component" value="Unassembled WGS sequence"/>
</dbReference>
<dbReference type="InterPro" id="IPR052709">
    <property type="entry name" value="Transposase-MT_Hybrid"/>
</dbReference>
<protein>
    <recommendedName>
        <fullName evidence="1">Tc1-like transposase DDE domain-containing protein</fullName>
    </recommendedName>
</protein>
<proteinExistence type="predicted"/>
<evidence type="ECO:0000313" key="2">
    <source>
        <dbReference type="EMBL" id="CAF1074373.1"/>
    </source>
</evidence>
<reference evidence="2" key="1">
    <citation type="submission" date="2021-02" db="EMBL/GenBank/DDBJ databases">
        <authorList>
            <person name="Nowell W R."/>
        </authorList>
    </citation>
    <scope>NUCLEOTIDE SEQUENCE</scope>
</reference>
<feature type="domain" description="Tc1-like transposase DDE" evidence="1">
    <location>
        <begin position="44"/>
        <end position="105"/>
    </location>
</feature>
<dbReference type="GO" id="GO:0003676">
    <property type="term" value="F:nucleic acid binding"/>
    <property type="evidence" value="ECO:0007669"/>
    <property type="project" value="InterPro"/>
</dbReference>
<dbReference type="EMBL" id="CAJNOK010008853">
    <property type="protein sequence ID" value="CAF1074373.1"/>
    <property type="molecule type" value="Genomic_DNA"/>
</dbReference>
<dbReference type="AlphaFoldDB" id="A0A8S2DZA8"/>
<evidence type="ECO:0000259" key="1">
    <source>
        <dbReference type="Pfam" id="PF13358"/>
    </source>
</evidence>
<gene>
    <name evidence="2" type="ORF">OVA965_LOCUS18051</name>
    <name evidence="3" type="ORF">TMI583_LOCUS18063</name>
</gene>
<evidence type="ECO:0000313" key="3">
    <source>
        <dbReference type="EMBL" id="CAF3838356.1"/>
    </source>
</evidence>
<evidence type="ECO:0000313" key="4">
    <source>
        <dbReference type="Proteomes" id="UP000677228"/>
    </source>
</evidence>
<dbReference type="Proteomes" id="UP000677228">
    <property type="component" value="Unassembled WGS sequence"/>
</dbReference>
<accession>A0A8S2DZA8</accession>
<sequence length="134" mass="15231">MVAIFCMKSGLTKSIPLELGETVAKRWYVDSCLPQVFETVSEWRQKTGLHGVILHEDDARPHTAKTVNEFLAENRVEPYQNPPYSPDLSPCDIFLFAKLKNQLRGIRLDDAMLNALEQAIDSLTKADFKNCFDD</sequence>